<proteinExistence type="predicted"/>
<keyword evidence="5" id="KW-1185">Reference proteome</keyword>
<sequence length="204" mass="23024">MTGGSSSPNPPKQRKRVEADTPTMLKRAKDGSAFTKCEVCKRDVAVVLIDMHDCGMDSNIKMNLSTQVVEMATEFKKPDRKRSATPAQKEKKTKKEKKNSDSNKRKRPPTAFFLFMNDFRKEFKEANPDNKSVANVAKEGGVKWNAMTDEEKKPYMDRAAELKAEHGKAEMEDATNEQQGKGEEDEEENVKEGTGKELSENEEE</sequence>
<dbReference type="SUPFAM" id="SSF47095">
    <property type="entry name" value="HMG-box"/>
    <property type="match status" value="1"/>
</dbReference>
<dbReference type="PANTHER" id="PTHR47658:SF1">
    <property type="entry name" value="MEIOSIS INITIATOR PROTEIN"/>
    <property type="match status" value="1"/>
</dbReference>
<protein>
    <submittedName>
        <fullName evidence="4">High mobility group B protein 7</fullName>
    </submittedName>
</protein>
<dbReference type="InterPro" id="IPR036910">
    <property type="entry name" value="HMG_box_dom_sf"/>
</dbReference>
<feature type="region of interest" description="Disordered" evidence="2">
    <location>
        <begin position="137"/>
        <end position="204"/>
    </location>
</feature>
<dbReference type="FunFam" id="1.10.30.10:FF:000084">
    <property type="entry name" value="HMG type nucleosome/chromatin assembly factor"/>
    <property type="match status" value="1"/>
</dbReference>
<dbReference type="PANTHER" id="PTHR47658">
    <property type="entry name" value="HIGH MOBILITY GROUP B PROTEIN 12-RELATED"/>
    <property type="match status" value="1"/>
</dbReference>
<dbReference type="SMART" id="SM00398">
    <property type="entry name" value="HMG"/>
    <property type="match status" value="1"/>
</dbReference>
<name>A0AAP0BNZ5_9ASPA</name>
<dbReference type="Pfam" id="PF00505">
    <property type="entry name" value="HMG_box"/>
    <property type="match status" value="1"/>
</dbReference>
<keyword evidence="1" id="KW-0238">DNA-binding</keyword>
<feature type="DNA-binding region" description="HMG box" evidence="1">
    <location>
        <begin position="105"/>
        <end position="174"/>
    </location>
</feature>
<dbReference type="GO" id="GO:0005634">
    <property type="term" value="C:nucleus"/>
    <property type="evidence" value="ECO:0007669"/>
    <property type="project" value="UniProtKB-UniRule"/>
</dbReference>
<feature type="compositionally biased region" description="Basic and acidic residues" evidence="2">
    <location>
        <begin position="190"/>
        <end position="204"/>
    </location>
</feature>
<evidence type="ECO:0000313" key="5">
    <source>
        <dbReference type="Proteomes" id="UP001418222"/>
    </source>
</evidence>
<keyword evidence="1" id="KW-0539">Nucleus</keyword>
<dbReference type="GO" id="GO:0003677">
    <property type="term" value="F:DNA binding"/>
    <property type="evidence" value="ECO:0007669"/>
    <property type="project" value="UniProtKB-UniRule"/>
</dbReference>
<accession>A0AAP0BNZ5</accession>
<reference evidence="4 5" key="1">
    <citation type="journal article" date="2022" name="Nat. Plants">
        <title>Genomes of leafy and leafless Platanthera orchids illuminate the evolution of mycoheterotrophy.</title>
        <authorList>
            <person name="Li M.H."/>
            <person name="Liu K.W."/>
            <person name="Li Z."/>
            <person name="Lu H.C."/>
            <person name="Ye Q.L."/>
            <person name="Zhang D."/>
            <person name="Wang J.Y."/>
            <person name="Li Y.F."/>
            <person name="Zhong Z.M."/>
            <person name="Liu X."/>
            <person name="Yu X."/>
            <person name="Liu D.K."/>
            <person name="Tu X.D."/>
            <person name="Liu B."/>
            <person name="Hao Y."/>
            <person name="Liao X.Y."/>
            <person name="Jiang Y.T."/>
            <person name="Sun W.H."/>
            <person name="Chen J."/>
            <person name="Chen Y.Q."/>
            <person name="Ai Y."/>
            <person name="Zhai J.W."/>
            <person name="Wu S.S."/>
            <person name="Zhou Z."/>
            <person name="Hsiao Y.Y."/>
            <person name="Wu W.L."/>
            <person name="Chen Y.Y."/>
            <person name="Lin Y.F."/>
            <person name="Hsu J.L."/>
            <person name="Li C.Y."/>
            <person name="Wang Z.W."/>
            <person name="Zhao X."/>
            <person name="Zhong W.Y."/>
            <person name="Ma X.K."/>
            <person name="Ma L."/>
            <person name="Huang J."/>
            <person name="Chen G.Z."/>
            <person name="Huang M.Z."/>
            <person name="Huang L."/>
            <person name="Peng D.H."/>
            <person name="Luo Y.B."/>
            <person name="Zou S.Q."/>
            <person name="Chen S.P."/>
            <person name="Lan S."/>
            <person name="Tsai W.C."/>
            <person name="Van de Peer Y."/>
            <person name="Liu Z.J."/>
        </authorList>
    </citation>
    <scope>NUCLEOTIDE SEQUENCE [LARGE SCALE GENOMIC DNA]</scope>
    <source>
        <strain evidence="4">Lor287</strain>
    </source>
</reference>
<dbReference type="EMBL" id="JBBWWQ010000006">
    <property type="protein sequence ID" value="KAK8944718.1"/>
    <property type="molecule type" value="Genomic_DNA"/>
</dbReference>
<feature type="region of interest" description="Disordered" evidence="2">
    <location>
        <begin position="1"/>
        <end position="28"/>
    </location>
</feature>
<dbReference type="Proteomes" id="UP001418222">
    <property type="component" value="Unassembled WGS sequence"/>
</dbReference>
<feature type="domain" description="HMG box" evidence="3">
    <location>
        <begin position="105"/>
        <end position="174"/>
    </location>
</feature>
<organism evidence="4 5">
    <name type="scientific">Platanthera zijinensis</name>
    <dbReference type="NCBI Taxonomy" id="2320716"/>
    <lineage>
        <taxon>Eukaryota</taxon>
        <taxon>Viridiplantae</taxon>
        <taxon>Streptophyta</taxon>
        <taxon>Embryophyta</taxon>
        <taxon>Tracheophyta</taxon>
        <taxon>Spermatophyta</taxon>
        <taxon>Magnoliopsida</taxon>
        <taxon>Liliopsida</taxon>
        <taxon>Asparagales</taxon>
        <taxon>Orchidaceae</taxon>
        <taxon>Orchidoideae</taxon>
        <taxon>Orchideae</taxon>
        <taxon>Orchidinae</taxon>
        <taxon>Platanthera</taxon>
    </lineage>
</organism>
<dbReference type="PROSITE" id="PS50118">
    <property type="entry name" value="HMG_BOX_2"/>
    <property type="match status" value="1"/>
</dbReference>
<evidence type="ECO:0000256" key="1">
    <source>
        <dbReference type="PROSITE-ProRule" id="PRU00267"/>
    </source>
</evidence>
<dbReference type="CDD" id="cd22005">
    <property type="entry name" value="HMG-box_AtHMGB1-like"/>
    <property type="match status" value="1"/>
</dbReference>
<comment type="caution">
    <text evidence="4">The sequence shown here is derived from an EMBL/GenBank/DDBJ whole genome shotgun (WGS) entry which is preliminary data.</text>
</comment>
<evidence type="ECO:0000313" key="4">
    <source>
        <dbReference type="EMBL" id="KAK8944718.1"/>
    </source>
</evidence>
<evidence type="ECO:0000256" key="2">
    <source>
        <dbReference type="SAM" id="MobiDB-lite"/>
    </source>
</evidence>
<dbReference type="Gene3D" id="1.10.30.10">
    <property type="entry name" value="High mobility group box domain"/>
    <property type="match status" value="1"/>
</dbReference>
<feature type="region of interest" description="Disordered" evidence="2">
    <location>
        <begin position="73"/>
        <end position="110"/>
    </location>
</feature>
<feature type="compositionally biased region" description="Basic and acidic residues" evidence="2">
    <location>
        <begin position="149"/>
        <end position="171"/>
    </location>
</feature>
<evidence type="ECO:0000259" key="3">
    <source>
        <dbReference type="PROSITE" id="PS50118"/>
    </source>
</evidence>
<dbReference type="InterPro" id="IPR009071">
    <property type="entry name" value="HMG_box_dom"/>
</dbReference>
<gene>
    <name evidence="4" type="primary">HMGB7</name>
    <name evidence="4" type="ORF">KSP39_PZI008688</name>
</gene>
<dbReference type="AlphaFoldDB" id="A0AAP0BNZ5"/>
<dbReference type="GO" id="GO:0010197">
    <property type="term" value="P:polar nucleus fusion"/>
    <property type="evidence" value="ECO:0007669"/>
    <property type="project" value="TreeGrafter"/>
</dbReference>